<reference evidence="1 2" key="2">
    <citation type="journal article" date="2022" name="Mol. Ecol. Resour.">
        <title>The genomes of chicory, endive, great burdock and yacon provide insights into Asteraceae paleo-polyploidization history and plant inulin production.</title>
        <authorList>
            <person name="Fan W."/>
            <person name="Wang S."/>
            <person name="Wang H."/>
            <person name="Wang A."/>
            <person name="Jiang F."/>
            <person name="Liu H."/>
            <person name="Zhao H."/>
            <person name="Xu D."/>
            <person name="Zhang Y."/>
        </authorList>
    </citation>
    <scope>NUCLEOTIDE SEQUENCE [LARGE SCALE GENOMIC DNA]</scope>
    <source>
        <strain evidence="2">cv. Yunnan</strain>
        <tissue evidence="1">Leaves</tissue>
    </source>
</reference>
<dbReference type="EMBL" id="CM042040">
    <property type="protein sequence ID" value="KAI3716404.1"/>
    <property type="molecule type" value="Genomic_DNA"/>
</dbReference>
<name>A0ACB9B235_9ASTR</name>
<dbReference type="Proteomes" id="UP001056120">
    <property type="component" value="Linkage Group LG23"/>
</dbReference>
<accession>A0ACB9B235</accession>
<keyword evidence="2" id="KW-1185">Reference proteome</keyword>
<sequence length="259" mass="28659">MPRKKDQPTSALPPRRSARGLSRSASSDGDDSVELVYRLWGSKIPRRGCVSISSNESVRDVIETRYERPLKILILLLEIRLPENRALQESGSLKVSDGIGHAEVGLDPPRTPLFSPEFKAMLSRDYPKTSMVFRPNAPPQTGSVLDSCDLWDGVAQSHTQSERKGVSKPPEVRMRSPAVHGHVSKEGLELVHVGHELHGEVGENLLHEMNRVDGMHASTKVVHGGLGELPMQPPEVDKVVPNGGLGLLWIWLMMGREWK</sequence>
<organism evidence="1 2">
    <name type="scientific">Smallanthus sonchifolius</name>
    <dbReference type="NCBI Taxonomy" id="185202"/>
    <lineage>
        <taxon>Eukaryota</taxon>
        <taxon>Viridiplantae</taxon>
        <taxon>Streptophyta</taxon>
        <taxon>Embryophyta</taxon>
        <taxon>Tracheophyta</taxon>
        <taxon>Spermatophyta</taxon>
        <taxon>Magnoliopsida</taxon>
        <taxon>eudicotyledons</taxon>
        <taxon>Gunneridae</taxon>
        <taxon>Pentapetalae</taxon>
        <taxon>asterids</taxon>
        <taxon>campanulids</taxon>
        <taxon>Asterales</taxon>
        <taxon>Asteraceae</taxon>
        <taxon>Asteroideae</taxon>
        <taxon>Heliantheae alliance</taxon>
        <taxon>Millerieae</taxon>
        <taxon>Smallanthus</taxon>
    </lineage>
</organism>
<reference evidence="2" key="1">
    <citation type="journal article" date="2022" name="Mol. Ecol. Resour.">
        <title>The genomes of chicory, endive, great burdock and yacon provide insights into Asteraceae palaeo-polyploidization history and plant inulin production.</title>
        <authorList>
            <person name="Fan W."/>
            <person name="Wang S."/>
            <person name="Wang H."/>
            <person name="Wang A."/>
            <person name="Jiang F."/>
            <person name="Liu H."/>
            <person name="Zhao H."/>
            <person name="Xu D."/>
            <person name="Zhang Y."/>
        </authorList>
    </citation>
    <scope>NUCLEOTIDE SEQUENCE [LARGE SCALE GENOMIC DNA]</scope>
    <source>
        <strain evidence="2">cv. Yunnan</strain>
    </source>
</reference>
<protein>
    <submittedName>
        <fullName evidence="1">Uncharacterized protein</fullName>
    </submittedName>
</protein>
<gene>
    <name evidence="1" type="ORF">L1987_67257</name>
</gene>
<proteinExistence type="predicted"/>
<comment type="caution">
    <text evidence="1">The sequence shown here is derived from an EMBL/GenBank/DDBJ whole genome shotgun (WGS) entry which is preliminary data.</text>
</comment>
<evidence type="ECO:0000313" key="1">
    <source>
        <dbReference type="EMBL" id="KAI3716404.1"/>
    </source>
</evidence>
<evidence type="ECO:0000313" key="2">
    <source>
        <dbReference type="Proteomes" id="UP001056120"/>
    </source>
</evidence>